<evidence type="ECO:0000313" key="2">
    <source>
        <dbReference type="Proteomes" id="UP001638806"/>
    </source>
</evidence>
<comment type="caution">
    <text evidence="1">The sequence shown here is derived from an EMBL/GenBank/DDBJ whole genome shotgun (WGS) entry which is preliminary data.</text>
</comment>
<accession>A0ACC4DDX8</accession>
<sequence length="120" mass="12349">MIAPPRPVSRTSMTGARTPLGRPRSSLSMSGAVQGHGYSASIGRAAMEDHHGDERTPSRRGTYSKMELEAGVSGIPVPGSAIPTPGTRRQSGGRRTSAGVSSGRPSTSGGKKLADLGETY</sequence>
<gene>
    <name evidence="1" type="ORF">ACCO45_010133</name>
</gene>
<dbReference type="EMBL" id="JBGNUJ010000010">
    <property type="protein sequence ID" value="KAL3954570.1"/>
    <property type="molecule type" value="Genomic_DNA"/>
</dbReference>
<reference evidence="1" key="1">
    <citation type="submission" date="2024-12" db="EMBL/GenBank/DDBJ databases">
        <title>Comparative genomics and development of molecular markers within Purpureocillium lilacinum and among Purpureocillium species.</title>
        <authorList>
            <person name="Yeh Z.-Y."/>
            <person name="Ni N.-T."/>
            <person name="Lo P.-H."/>
            <person name="Mushyakhwo K."/>
            <person name="Lin C.-F."/>
            <person name="Nai Y.-S."/>
        </authorList>
    </citation>
    <scope>NUCLEOTIDE SEQUENCE</scope>
    <source>
        <strain evidence="1">NCHU-NPUST-175</strain>
    </source>
</reference>
<dbReference type="Proteomes" id="UP001638806">
    <property type="component" value="Unassembled WGS sequence"/>
</dbReference>
<evidence type="ECO:0000313" key="1">
    <source>
        <dbReference type="EMBL" id="KAL3954570.1"/>
    </source>
</evidence>
<proteinExistence type="predicted"/>
<name>A0ACC4DDX8_PURLI</name>
<protein>
    <submittedName>
        <fullName evidence="1">Uncharacterized protein</fullName>
    </submittedName>
</protein>
<keyword evidence="2" id="KW-1185">Reference proteome</keyword>
<organism evidence="1 2">
    <name type="scientific">Purpureocillium lilacinum</name>
    <name type="common">Paecilomyces lilacinus</name>
    <dbReference type="NCBI Taxonomy" id="33203"/>
    <lineage>
        <taxon>Eukaryota</taxon>
        <taxon>Fungi</taxon>
        <taxon>Dikarya</taxon>
        <taxon>Ascomycota</taxon>
        <taxon>Pezizomycotina</taxon>
        <taxon>Sordariomycetes</taxon>
        <taxon>Hypocreomycetidae</taxon>
        <taxon>Hypocreales</taxon>
        <taxon>Ophiocordycipitaceae</taxon>
        <taxon>Purpureocillium</taxon>
    </lineage>
</organism>